<evidence type="ECO:0000256" key="1">
    <source>
        <dbReference type="ARBA" id="ARBA00001324"/>
    </source>
</evidence>
<dbReference type="EMBL" id="JABWDY010001422">
    <property type="protein sequence ID" value="KAF5207435.1"/>
    <property type="molecule type" value="Genomic_DNA"/>
</dbReference>
<evidence type="ECO:0000259" key="9">
    <source>
        <dbReference type="Pfam" id="PF14686"/>
    </source>
</evidence>
<dbReference type="OrthoDB" id="2130367at2759"/>
<dbReference type="InterPro" id="IPR010325">
    <property type="entry name" value="Rhamnogal_lyase"/>
</dbReference>
<keyword evidence="5" id="KW-0964">Secreted</keyword>
<dbReference type="SUPFAM" id="SSF49452">
    <property type="entry name" value="Starch-binding domain-like"/>
    <property type="match status" value="1"/>
</dbReference>
<organism evidence="10 11">
    <name type="scientific">Thalictrum thalictroides</name>
    <name type="common">Rue-anemone</name>
    <name type="synonym">Anemone thalictroides</name>
    <dbReference type="NCBI Taxonomy" id="46969"/>
    <lineage>
        <taxon>Eukaryota</taxon>
        <taxon>Viridiplantae</taxon>
        <taxon>Streptophyta</taxon>
        <taxon>Embryophyta</taxon>
        <taxon>Tracheophyta</taxon>
        <taxon>Spermatophyta</taxon>
        <taxon>Magnoliopsida</taxon>
        <taxon>Ranunculales</taxon>
        <taxon>Ranunculaceae</taxon>
        <taxon>Thalictroideae</taxon>
        <taxon>Thalictrum</taxon>
    </lineage>
</organism>
<comment type="caution">
    <text evidence="10">The sequence shown here is derived from an EMBL/GenBank/DDBJ whole genome shotgun (WGS) entry which is preliminary data.</text>
</comment>
<dbReference type="FunFam" id="2.60.40.1120:FF:000033">
    <property type="entry name" value="Rhamnogalacturonate lyase B"/>
    <property type="match status" value="1"/>
</dbReference>
<dbReference type="InterPro" id="IPR011013">
    <property type="entry name" value="Gal_mutarotase_sf_dom"/>
</dbReference>
<dbReference type="InterPro" id="IPR029413">
    <property type="entry name" value="RG-lyase_II"/>
</dbReference>
<evidence type="ECO:0000313" key="11">
    <source>
        <dbReference type="Proteomes" id="UP000554482"/>
    </source>
</evidence>
<dbReference type="InterPro" id="IPR013784">
    <property type="entry name" value="Carb-bd-like_fold"/>
</dbReference>
<dbReference type="AlphaFoldDB" id="A0A7J6XF00"/>
<dbReference type="Pfam" id="PF14683">
    <property type="entry name" value="CBM-like"/>
    <property type="match status" value="1"/>
</dbReference>
<keyword evidence="11" id="KW-1185">Reference proteome</keyword>
<feature type="domain" description="Rhamnogalacturonan lyase" evidence="8">
    <location>
        <begin position="425"/>
        <end position="612"/>
    </location>
</feature>
<comment type="subcellular location">
    <subcellularLocation>
        <location evidence="2">Secreted</location>
    </subcellularLocation>
</comment>
<dbReference type="InterPro" id="IPR029411">
    <property type="entry name" value="RG-lyase_III"/>
</dbReference>
<dbReference type="InterPro" id="IPR008979">
    <property type="entry name" value="Galactose-bd-like_sf"/>
</dbReference>
<comment type="catalytic activity">
    <reaction evidence="1">
        <text>Endotype eliminative cleavage of L-alpha-rhamnopyranosyl-(1-&gt;4)-alpha-D-galactopyranosyluronic acid bonds of rhamnogalacturonan I domains in ramified hairy regions of pectin leaving L-rhamnopyranose at the reducing end and 4-deoxy-4,5-unsaturated D-galactopyranosyluronic acid at the non-reducing end.</text>
        <dbReference type="EC" id="4.2.2.23"/>
    </reaction>
</comment>
<feature type="domain" description="Rhamnogalacturonan lyase" evidence="9">
    <location>
        <begin position="340"/>
        <end position="411"/>
    </location>
</feature>
<keyword evidence="7 10" id="KW-0456">Lyase</keyword>
<dbReference type="Gene3D" id="2.60.120.260">
    <property type="entry name" value="Galactose-binding domain-like"/>
    <property type="match status" value="1"/>
</dbReference>
<evidence type="ECO:0000259" key="8">
    <source>
        <dbReference type="Pfam" id="PF14683"/>
    </source>
</evidence>
<evidence type="ECO:0000256" key="3">
    <source>
        <dbReference type="ARBA" id="ARBA00010418"/>
    </source>
</evidence>
<gene>
    <name evidence="10" type="ORF">FRX31_002971</name>
</gene>
<evidence type="ECO:0000256" key="6">
    <source>
        <dbReference type="ARBA" id="ARBA00022729"/>
    </source>
</evidence>
<dbReference type="CDD" id="cd10316">
    <property type="entry name" value="RGL4_M"/>
    <property type="match status" value="1"/>
</dbReference>
<comment type="similarity">
    <text evidence="3">Belongs to the polysaccharide lyase 4 family.</text>
</comment>
<name>A0A7J6XF00_THATH</name>
<dbReference type="Pfam" id="PF06045">
    <property type="entry name" value="Rhamnogal_lyase"/>
    <property type="match status" value="1"/>
</dbReference>
<evidence type="ECO:0000256" key="2">
    <source>
        <dbReference type="ARBA" id="ARBA00004613"/>
    </source>
</evidence>
<dbReference type="Gene3D" id="2.70.98.10">
    <property type="match status" value="1"/>
</dbReference>
<dbReference type="GO" id="GO:0102210">
    <property type="term" value="F:rhamnogalacturonan endolyase activity"/>
    <property type="evidence" value="ECO:0007669"/>
    <property type="project" value="UniProtKB-EC"/>
</dbReference>
<dbReference type="EC" id="4.2.2.23" evidence="4"/>
<dbReference type="Gene3D" id="2.60.40.1120">
    <property type="entry name" value="Carboxypeptidase-like, regulatory domain"/>
    <property type="match status" value="1"/>
</dbReference>
<dbReference type="Proteomes" id="UP000554482">
    <property type="component" value="Unassembled WGS sequence"/>
</dbReference>
<proteinExistence type="inferred from homology"/>
<dbReference type="GO" id="GO:0005975">
    <property type="term" value="P:carbohydrate metabolic process"/>
    <property type="evidence" value="ECO:0007669"/>
    <property type="project" value="InterPro"/>
</dbReference>
<dbReference type="Pfam" id="PF14686">
    <property type="entry name" value="fn3_3"/>
    <property type="match status" value="1"/>
</dbReference>
<dbReference type="PANTHER" id="PTHR32018:SF1">
    <property type="entry name" value="RHAMNOGALACTURONAN ENDOLYASE"/>
    <property type="match status" value="1"/>
</dbReference>
<dbReference type="SUPFAM" id="SSF74650">
    <property type="entry name" value="Galactose mutarotase-like"/>
    <property type="match status" value="1"/>
</dbReference>
<evidence type="ECO:0000256" key="5">
    <source>
        <dbReference type="ARBA" id="ARBA00022525"/>
    </source>
</evidence>
<keyword evidence="6" id="KW-0732">Signal</keyword>
<dbReference type="SUPFAM" id="SSF49785">
    <property type="entry name" value="Galactose-binding domain-like"/>
    <property type="match status" value="1"/>
</dbReference>
<dbReference type="PANTHER" id="PTHR32018">
    <property type="entry name" value="RHAMNOGALACTURONATE LYASE FAMILY PROTEIN"/>
    <property type="match status" value="1"/>
</dbReference>
<dbReference type="GO" id="GO:0005576">
    <property type="term" value="C:extracellular region"/>
    <property type="evidence" value="ECO:0007669"/>
    <property type="project" value="UniProtKB-SubCell"/>
</dbReference>
<dbReference type="CDD" id="cd10320">
    <property type="entry name" value="RGL4_N"/>
    <property type="match status" value="1"/>
</dbReference>
<dbReference type="InterPro" id="IPR051850">
    <property type="entry name" value="Polysacch_Lyase_4"/>
</dbReference>
<evidence type="ECO:0000256" key="4">
    <source>
        <dbReference type="ARBA" id="ARBA00012437"/>
    </source>
</evidence>
<reference evidence="10 11" key="1">
    <citation type="submission" date="2020-06" db="EMBL/GenBank/DDBJ databases">
        <title>Transcriptomic and genomic resources for Thalictrum thalictroides and T. hernandezii: Facilitating candidate gene discovery in an emerging model plant lineage.</title>
        <authorList>
            <person name="Arias T."/>
            <person name="Riano-Pachon D.M."/>
            <person name="Di Stilio V.S."/>
        </authorList>
    </citation>
    <scope>NUCLEOTIDE SEQUENCE [LARGE SCALE GENOMIC DNA]</scope>
    <source>
        <strain evidence="11">cv. WT478/WT964</strain>
        <tissue evidence="10">Leaves</tissue>
    </source>
</reference>
<sequence>MDNGLVQVTLSNPEGLVTGISYNGIDNLLERHNPEAQRGYWDLNWNEPGSPGKFLTIQGTKSRVILQNEDQVELSFTRTWNASQRGTFVPLNIDKRFIMLRESHGFYTYSIYEHLKGWPDFNLLQTRIAFKLRKDMFQEMAVDQTRQGRMPLPDDRMSGRGEPLAYPEAVRFTDPIEQEFKGKVDDKYQFSCNSEDIKVHGWMSTNPSVGFWQITPSHEYRSGGPFKQQLTSHVGPTSLTVFISGHYMGEGRTPEFRNGEAWKKVFGPVFIYLNSGSTGTKSSALWNDANAQLKKEMQSWPYSFPVSGDFPKSKQRGSVSGRLLVWDRYIIASHLLAAGSAYVGLAAPGEVGSWQTEGKGYQFWNLSSTNGVFAIKNVRPGTYNLYASVPGFIGEYKSDRIITIIPGENIDLGDVIYFPPRNGPTLWEIGYPDRSAAEFFIPEPDPHYVNPLLTYHDRFRQYGLWDKFSSIYPNEDLVYTIHRSDYRKDWFFAHATRKTKDNSYEANTWQIKFKLSNVKPSTTYKLRLALAAASQAELLVRFNSLNIHHPHFRTGKIGRDNAIARHGIHGIYWLFNIDARSEWLVEGENTIYLTQATRGSPFAGLMYDYIRFEGPSNGS</sequence>
<dbReference type="InterPro" id="IPR014718">
    <property type="entry name" value="GH-type_carb-bd"/>
</dbReference>
<dbReference type="CDD" id="cd10317">
    <property type="entry name" value="RGL4_C"/>
    <property type="match status" value="1"/>
</dbReference>
<dbReference type="GO" id="GO:0030246">
    <property type="term" value="F:carbohydrate binding"/>
    <property type="evidence" value="ECO:0007669"/>
    <property type="project" value="InterPro"/>
</dbReference>
<evidence type="ECO:0000313" key="10">
    <source>
        <dbReference type="EMBL" id="KAF5207435.1"/>
    </source>
</evidence>
<accession>A0A7J6XF00</accession>
<evidence type="ECO:0000256" key="7">
    <source>
        <dbReference type="ARBA" id="ARBA00023239"/>
    </source>
</evidence>
<protein>
    <recommendedName>
        <fullName evidence="4">rhamnogalacturonan endolyase</fullName>
        <ecNumber evidence="4">4.2.2.23</ecNumber>
    </recommendedName>
</protein>